<evidence type="ECO:0000313" key="2">
    <source>
        <dbReference type="Proteomes" id="UP001419268"/>
    </source>
</evidence>
<reference evidence="1 2" key="1">
    <citation type="submission" date="2024-01" db="EMBL/GenBank/DDBJ databases">
        <title>Genome assemblies of Stephania.</title>
        <authorList>
            <person name="Yang L."/>
        </authorList>
    </citation>
    <scope>NUCLEOTIDE SEQUENCE [LARGE SCALE GENOMIC DNA]</scope>
    <source>
        <strain evidence="1">JXDWG</strain>
        <tissue evidence="1">Leaf</tissue>
    </source>
</reference>
<name>A0AAP0LAT5_9MAGN</name>
<organism evidence="1 2">
    <name type="scientific">Stephania cephalantha</name>
    <dbReference type="NCBI Taxonomy" id="152367"/>
    <lineage>
        <taxon>Eukaryota</taxon>
        <taxon>Viridiplantae</taxon>
        <taxon>Streptophyta</taxon>
        <taxon>Embryophyta</taxon>
        <taxon>Tracheophyta</taxon>
        <taxon>Spermatophyta</taxon>
        <taxon>Magnoliopsida</taxon>
        <taxon>Ranunculales</taxon>
        <taxon>Menispermaceae</taxon>
        <taxon>Menispermoideae</taxon>
        <taxon>Cissampelideae</taxon>
        <taxon>Stephania</taxon>
    </lineage>
</organism>
<sequence>MRRHVSSSLSPIVSTCCCFNQLMPAMSARTSSIVQSAPDTCNSIMASYAYNYDRFEDSYYHGVNGVRMSHNGLQFSNSESFVQQVVVCENCGECFHPTYACPHYPNYRNHHGSSYALPQPNFYMSRRSPQIPQHEKRSIRDMMNDLIFRELPFQQSDQHEQRIIADIERDMIFDWLSQSTTQQPLQEDMQHMNPKLQNLETQVHKTI</sequence>
<proteinExistence type="predicted"/>
<dbReference type="Proteomes" id="UP001419268">
    <property type="component" value="Unassembled WGS sequence"/>
</dbReference>
<keyword evidence="2" id="KW-1185">Reference proteome</keyword>
<comment type="caution">
    <text evidence="1">The sequence shown here is derived from an EMBL/GenBank/DDBJ whole genome shotgun (WGS) entry which is preliminary data.</text>
</comment>
<evidence type="ECO:0000313" key="1">
    <source>
        <dbReference type="EMBL" id="KAK9166260.1"/>
    </source>
</evidence>
<accession>A0AAP0LAT5</accession>
<protein>
    <submittedName>
        <fullName evidence="1">Uncharacterized protein</fullName>
    </submittedName>
</protein>
<gene>
    <name evidence="1" type="ORF">Scep_001451</name>
</gene>
<dbReference type="EMBL" id="JBBNAG010000001">
    <property type="protein sequence ID" value="KAK9166260.1"/>
    <property type="molecule type" value="Genomic_DNA"/>
</dbReference>
<dbReference type="AlphaFoldDB" id="A0AAP0LAT5"/>